<evidence type="ECO:0008006" key="3">
    <source>
        <dbReference type="Google" id="ProtNLM"/>
    </source>
</evidence>
<reference evidence="1 2" key="1">
    <citation type="submission" date="2018-08" db="EMBL/GenBank/DDBJ databases">
        <title>A genome reference for cultivated species of the human gut microbiota.</title>
        <authorList>
            <person name="Zou Y."/>
            <person name="Xue W."/>
            <person name="Luo G."/>
        </authorList>
    </citation>
    <scope>NUCLEOTIDE SEQUENCE [LARGE SCALE GENOMIC DNA]</scope>
    <source>
        <strain evidence="1 2">AM35-14</strain>
    </source>
</reference>
<dbReference type="AlphaFoldDB" id="A0A414ASU3"/>
<sequence length="602" mass="70419">MNRISDSADKNQLSLYKKFPSTHFLSNQQNVLYVIAWCTFWRRNMHRFVLDYLRLKLHEYQLISIYLMGISNFICIVASRNDAKSFIVALYACCRCILYPGTKFRIGSSTKKQAKLIVSEKIIDELCEWSKPLRNEILTWSTSDNDIYVKFKNGSKISVFVANENARGLRSNATAREEFRQIKEKVDGSIISPFQTPRNPQYMLNSYYTENKVLQEEPIDIYISSSWLDNGHWMWKIVDQAFNGMIKRDGSIFLAFDESITLKHNLKTMKYMIREKKKQDPTTWKIEFLNLRVKDSISSYFTYSMLMNCQRLKQVFYPRTAIDFKSNKKNKYFITKQDNEIRIISNDIAFVPGSQNDNSVYSCIRAIPESITYENDNNVIEIKKGYRRLYPYIESNQIGDTTKQAIRIRQLYEDFDGDYIVVDARNGGGQIVFSLQKVLYDEERGVEYPPLKCMNDDKYANACQDPNAKACIYLINATQTLNSDIAINFRKALVENRIDFLINYNVAKEDILNNNRDYIEAFDENTQIELEKPFLETQAMISECADLQYEKLPQTNIIKIFEQGSNRKDRYTSFSYGSYFIDQLELDLLGSSNDYDYTTLIN</sequence>
<dbReference type="EMBL" id="QSHZ01000020">
    <property type="protein sequence ID" value="RHC54608.1"/>
    <property type="molecule type" value="Genomic_DNA"/>
</dbReference>
<dbReference type="InterPro" id="IPR027417">
    <property type="entry name" value="P-loop_NTPase"/>
</dbReference>
<dbReference type="Proteomes" id="UP000283975">
    <property type="component" value="Unassembled WGS sequence"/>
</dbReference>
<evidence type="ECO:0000313" key="1">
    <source>
        <dbReference type="EMBL" id="RHC54608.1"/>
    </source>
</evidence>
<dbReference type="Gene3D" id="3.30.420.240">
    <property type="match status" value="1"/>
</dbReference>
<protein>
    <recommendedName>
        <fullName evidence="3">Terminase-like family protein</fullName>
    </recommendedName>
</protein>
<organism evidence="1 2">
    <name type="scientific">Enterocloster bolteae</name>
    <dbReference type="NCBI Taxonomy" id="208479"/>
    <lineage>
        <taxon>Bacteria</taxon>
        <taxon>Bacillati</taxon>
        <taxon>Bacillota</taxon>
        <taxon>Clostridia</taxon>
        <taxon>Lachnospirales</taxon>
        <taxon>Lachnospiraceae</taxon>
        <taxon>Enterocloster</taxon>
    </lineage>
</organism>
<accession>A0A414ASU3</accession>
<dbReference type="Gene3D" id="3.40.50.300">
    <property type="entry name" value="P-loop containing nucleotide triphosphate hydrolases"/>
    <property type="match status" value="1"/>
</dbReference>
<evidence type="ECO:0000313" key="2">
    <source>
        <dbReference type="Proteomes" id="UP000283975"/>
    </source>
</evidence>
<comment type="caution">
    <text evidence="1">The sequence shown here is derived from an EMBL/GenBank/DDBJ whole genome shotgun (WGS) entry which is preliminary data.</text>
</comment>
<gene>
    <name evidence="1" type="ORF">DW839_18040</name>
</gene>
<name>A0A414ASU3_9FIRM</name>
<proteinExistence type="predicted"/>